<name>A0AA39XRL7_9PEZI</name>
<evidence type="ECO:0000313" key="2">
    <source>
        <dbReference type="EMBL" id="KAK0638939.1"/>
    </source>
</evidence>
<protein>
    <submittedName>
        <fullName evidence="2">Small secreted protein</fullName>
    </submittedName>
</protein>
<reference evidence="2" key="1">
    <citation type="submission" date="2023-06" db="EMBL/GenBank/DDBJ databases">
        <title>Genome-scale phylogeny and comparative genomics of the fungal order Sordariales.</title>
        <authorList>
            <consortium name="Lawrence Berkeley National Laboratory"/>
            <person name="Hensen N."/>
            <person name="Bonometti L."/>
            <person name="Westerberg I."/>
            <person name="Brannstrom I.O."/>
            <person name="Guillou S."/>
            <person name="Cros-Aarteil S."/>
            <person name="Calhoun S."/>
            <person name="Haridas S."/>
            <person name="Kuo A."/>
            <person name="Mondo S."/>
            <person name="Pangilinan J."/>
            <person name="Riley R."/>
            <person name="Labutti K."/>
            <person name="Andreopoulos B."/>
            <person name="Lipzen A."/>
            <person name="Chen C."/>
            <person name="Yanf M."/>
            <person name="Daum C."/>
            <person name="Ng V."/>
            <person name="Clum A."/>
            <person name="Steindorff A."/>
            <person name="Ohm R."/>
            <person name="Martin F."/>
            <person name="Silar P."/>
            <person name="Natvig D."/>
            <person name="Lalanne C."/>
            <person name="Gautier V."/>
            <person name="Ament-Velasquez S.L."/>
            <person name="Kruys A."/>
            <person name="Hutchinson M.I."/>
            <person name="Powell A.J."/>
            <person name="Barry K."/>
            <person name="Miller A.N."/>
            <person name="Grigoriev I.V."/>
            <person name="Debuchy R."/>
            <person name="Gladieux P."/>
            <person name="Thoren M.H."/>
            <person name="Johannesson H."/>
        </authorList>
    </citation>
    <scope>NUCLEOTIDE SEQUENCE</scope>
    <source>
        <strain evidence="2">SMH2532-1</strain>
    </source>
</reference>
<keyword evidence="1" id="KW-0732">Signal</keyword>
<proteinExistence type="predicted"/>
<accession>A0AA39XRL7</accession>
<feature type="chain" id="PRO_5041284015" evidence="1">
    <location>
        <begin position="21"/>
        <end position="126"/>
    </location>
</feature>
<gene>
    <name evidence="2" type="ORF">B0T16DRAFT_462660</name>
</gene>
<feature type="signal peptide" evidence="1">
    <location>
        <begin position="1"/>
        <end position="20"/>
    </location>
</feature>
<dbReference type="Proteomes" id="UP001174936">
    <property type="component" value="Unassembled WGS sequence"/>
</dbReference>
<dbReference type="AlphaFoldDB" id="A0AA39XRL7"/>
<comment type="caution">
    <text evidence="2">The sequence shown here is derived from an EMBL/GenBank/DDBJ whole genome shotgun (WGS) entry which is preliminary data.</text>
</comment>
<sequence length="126" mass="13420">MHAFNTFSVVLAMAAGLVFAAFPKANEYKSQDCSGPLNYGHHSFDLHMVTMDDSTGSVYQAGTYWYLFDGKTGNGGRCTGKLLGKVIDKTSPCLSLDGTFPGSRIRCLCNPNIGVSSGGNSCDYVS</sequence>
<keyword evidence="3" id="KW-1185">Reference proteome</keyword>
<dbReference type="EMBL" id="JAULSV010000007">
    <property type="protein sequence ID" value="KAK0638939.1"/>
    <property type="molecule type" value="Genomic_DNA"/>
</dbReference>
<evidence type="ECO:0000256" key="1">
    <source>
        <dbReference type="SAM" id="SignalP"/>
    </source>
</evidence>
<evidence type="ECO:0000313" key="3">
    <source>
        <dbReference type="Proteomes" id="UP001174936"/>
    </source>
</evidence>
<organism evidence="2 3">
    <name type="scientific">Cercophora newfieldiana</name>
    <dbReference type="NCBI Taxonomy" id="92897"/>
    <lineage>
        <taxon>Eukaryota</taxon>
        <taxon>Fungi</taxon>
        <taxon>Dikarya</taxon>
        <taxon>Ascomycota</taxon>
        <taxon>Pezizomycotina</taxon>
        <taxon>Sordariomycetes</taxon>
        <taxon>Sordariomycetidae</taxon>
        <taxon>Sordariales</taxon>
        <taxon>Lasiosphaeriaceae</taxon>
        <taxon>Cercophora</taxon>
    </lineage>
</organism>